<accession>A0A848LRJ1</accession>
<dbReference type="EMBL" id="JABBJJ010000250">
    <property type="protein sequence ID" value="NMO20537.1"/>
    <property type="molecule type" value="Genomic_DNA"/>
</dbReference>
<feature type="domain" description="Nitroreductase" evidence="2">
    <location>
        <begin position="283"/>
        <end position="446"/>
    </location>
</feature>
<protein>
    <submittedName>
        <fullName evidence="4">SagB/ThcOx family dehydrogenase</fullName>
    </submittedName>
</protein>
<organism evidence="4 5">
    <name type="scientific">Pyxidicoccus fallax</name>
    <dbReference type="NCBI Taxonomy" id="394095"/>
    <lineage>
        <taxon>Bacteria</taxon>
        <taxon>Pseudomonadati</taxon>
        <taxon>Myxococcota</taxon>
        <taxon>Myxococcia</taxon>
        <taxon>Myxococcales</taxon>
        <taxon>Cystobacterineae</taxon>
        <taxon>Myxococcaceae</taxon>
        <taxon>Pyxidicoccus</taxon>
    </lineage>
</organism>
<sequence>MSRALASLSPWLVLAPGAKLVRPRGGHLQARSDEGEVTLGPLPPATASALRMLQGRGAPEDAVLERAGAGGPEAAAHLHLVLRSLGRRGLVRYAIHDRAGTLATLEPLSEHFELEPVPPRPEQALRLSRFAYLRQDRGALVLESSRVRARVHLAPEALPLLAALATPTPARAAAGHARGTGRAARALVALLARARLLVTVDAEGATEEERHPALRLWEFHDLLFHDRTRRPRRGQLLGATYRAAGQVPPLPAVLPSRGPVLPLPRPDLDALTREDPPFASVLEHRRSERRYGSPPLDVAQLGELLFRAARVRELHPAGPQERSLRPAPSAGALHPLEVYVAVGACGGLEPGLYRYEPRSHGLEPRAGLTAPVRALLADARQGRSPVQVLLVLAARFQRVAYKYEGFAYACILKDAGVLLQTLTLAATAMGLASCMVGWGNPDTFERAAITPGMEETSVAELVIGSAPAPGSRPGARRRYPPGVRRRGQPWNR</sequence>
<evidence type="ECO:0000259" key="2">
    <source>
        <dbReference type="Pfam" id="PF00881"/>
    </source>
</evidence>
<evidence type="ECO:0000313" key="5">
    <source>
        <dbReference type="Proteomes" id="UP000518300"/>
    </source>
</evidence>
<dbReference type="Pfam" id="PF22767">
    <property type="entry name" value="ThcOx"/>
    <property type="match status" value="1"/>
</dbReference>
<proteinExistence type="predicted"/>
<feature type="compositionally biased region" description="Low complexity" evidence="1">
    <location>
        <begin position="464"/>
        <end position="473"/>
    </location>
</feature>
<dbReference type="InterPro" id="IPR029479">
    <property type="entry name" value="Nitroreductase"/>
</dbReference>
<dbReference type="InterPro" id="IPR020051">
    <property type="entry name" value="SagB-type_dehydrogenase"/>
</dbReference>
<reference evidence="4 5" key="1">
    <citation type="submission" date="2020-04" db="EMBL/GenBank/DDBJ databases">
        <title>Draft genome of Pyxidicoccus fallax type strain.</title>
        <authorList>
            <person name="Whitworth D.E."/>
        </authorList>
    </citation>
    <scope>NUCLEOTIDE SEQUENCE [LARGE SCALE GENOMIC DNA]</scope>
    <source>
        <strain evidence="4 5">DSM 14698</strain>
    </source>
</reference>
<evidence type="ECO:0000259" key="3">
    <source>
        <dbReference type="Pfam" id="PF22767"/>
    </source>
</evidence>
<dbReference type="RefSeq" id="WP_169349751.1">
    <property type="nucleotide sequence ID" value="NZ_JABBJJ010000250.1"/>
</dbReference>
<dbReference type="NCBIfam" id="TIGR03605">
    <property type="entry name" value="antibiot_sagB"/>
    <property type="match status" value="1"/>
</dbReference>
<dbReference type="InterPro" id="IPR052544">
    <property type="entry name" value="Bacteriocin_Proc_Enz"/>
</dbReference>
<gene>
    <name evidence="4" type="ORF">HG543_37595</name>
</gene>
<evidence type="ECO:0000313" key="4">
    <source>
        <dbReference type="EMBL" id="NMO20537.1"/>
    </source>
</evidence>
<dbReference type="GO" id="GO:0016491">
    <property type="term" value="F:oxidoreductase activity"/>
    <property type="evidence" value="ECO:0007669"/>
    <property type="project" value="InterPro"/>
</dbReference>
<dbReference type="CDD" id="cd02142">
    <property type="entry name" value="McbC_SagB-like_oxidoreductase"/>
    <property type="match status" value="1"/>
</dbReference>
<dbReference type="PANTHER" id="PTHR43745">
    <property type="entry name" value="NITROREDUCTASE MJ1384-RELATED"/>
    <property type="match status" value="1"/>
</dbReference>
<dbReference type="Pfam" id="PF00881">
    <property type="entry name" value="Nitroreductase"/>
    <property type="match status" value="1"/>
</dbReference>
<feature type="region of interest" description="Disordered" evidence="1">
    <location>
        <begin position="464"/>
        <end position="492"/>
    </location>
</feature>
<dbReference type="Gene3D" id="3.40.109.10">
    <property type="entry name" value="NADH Oxidase"/>
    <property type="match status" value="1"/>
</dbReference>
<dbReference type="InterPro" id="IPR000415">
    <property type="entry name" value="Nitroreductase-like"/>
</dbReference>
<keyword evidence="5" id="KW-1185">Reference proteome</keyword>
<dbReference type="PANTHER" id="PTHR43745:SF2">
    <property type="entry name" value="NITROREDUCTASE MJ1384-RELATED"/>
    <property type="match status" value="1"/>
</dbReference>
<feature type="domain" description="Cyanobactin oxidase ThcOx second" evidence="3">
    <location>
        <begin position="125"/>
        <end position="232"/>
    </location>
</feature>
<name>A0A848LRJ1_9BACT</name>
<comment type="caution">
    <text evidence="4">The sequence shown here is derived from an EMBL/GenBank/DDBJ whole genome shotgun (WGS) entry which is preliminary data.</text>
</comment>
<feature type="compositionally biased region" description="Basic residues" evidence="1">
    <location>
        <begin position="474"/>
        <end position="492"/>
    </location>
</feature>
<dbReference type="Proteomes" id="UP000518300">
    <property type="component" value="Unassembled WGS sequence"/>
</dbReference>
<dbReference type="AlphaFoldDB" id="A0A848LRJ1"/>
<dbReference type="SUPFAM" id="SSF55469">
    <property type="entry name" value="FMN-dependent nitroreductase-like"/>
    <property type="match status" value="1"/>
</dbReference>
<dbReference type="InterPro" id="IPR054488">
    <property type="entry name" value="ThcOx_dom2"/>
</dbReference>
<evidence type="ECO:0000256" key="1">
    <source>
        <dbReference type="SAM" id="MobiDB-lite"/>
    </source>
</evidence>